<name>A0A9D4R6C5_DREPO</name>
<protein>
    <recommendedName>
        <fullName evidence="4">Ion transport domain-containing protein</fullName>
    </recommendedName>
</protein>
<evidence type="ECO:0000313" key="2">
    <source>
        <dbReference type="EMBL" id="KAH3856604.1"/>
    </source>
</evidence>
<comment type="caution">
    <text evidence="2">The sequence shown here is derived from an EMBL/GenBank/DDBJ whole genome shotgun (WGS) entry which is preliminary data.</text>
</comment>
<keyword evidence="1" id="KW-0812">Transmembrane</keyword>
<dbReference type="InterPro" id="IPR050927">
    <property type="entry name" value="TRPM"/>
</dbReference>
<evidence type="ECO:0000313" key="3">
    <source>
        <dbReference type="Proteomes" id="UP000828390"/>
    </source>
</evidence>
<sequence>MIRKYEQKACDVLSKDYRGNRDEAYHSLIQPLEEPFSSINALELANADHLKNFMGHTCCQTKLNMIWRGKMAAFTPWWQIVLAIFFPILVPTITFTTNKRRSIRRYEQLKENQCARRIVPFVCCSYLGFRNKYAYLCFLGLCSYFVLVELEELESEERPQFLELIIWVWVITMICEEVRQLEKGTAYISEQTVFISSRKERTKLVVKGDEANYYVRFVYSFGIMYTATLYPNSRPTLQLLKRIFYVPYWQIYGEIFLDFLEGNQNGCIRNETVWREAGEHLRCPAVTFIVPVLGALYMFLTNIILINLLIAMFRIKNTSGTVTKLSFQKLKVSEGKNWLLDWRMRAGWLAGGLAGWLAGWRAGGISFQTMKVNPMEAYMVPPDAVMMSTFYDGMI</sequence>
<dbReference type="PANTHER" id="PTHR13800:SF12">
    <property type="entry name" value="TRANSIENT RECEPTOR POTENTIAL CATION CHANNEL SUBFAMILY M MEMBER-LIKE 2"/>
    <property type="match status" value="1"/>
</dbReference>
<feature type="transmembrane region" description="Helical" evidence="1">
    <location>
        <begin position="77"/>
        <end position="97"/>
    </location>
</feature>
<dbReference type="GO" id="GO:0005886">
    <property type="term" value="C:plasma membrane"/>
    <property type="evidence" value="ECO:0007669"/>
    <property type="project" value="TreeGrafter"/>
</dbReference>
<keyword evidence="1" id="KW-0472">Membrane</keyword>
<proteinExistence type="predicted"/>
<feature type="transmembrane region" description="Helical" evidence="1">
    <location>
        <begin position="288"/>
        <end position="310"/>
    </location>
</feature>
<dbReference type="Proteomes" id="UP000828390">
    <property type="component" value="Unassembled WGS sequence"/>
</dbReference>
<reference evidence="2" key="1">
    <citation type="journal article" date="2019" name="bioRxiv">
        <title>The Genome of the Zebra Mussel, Dreissena polymorpha: A Resource for Invasive Species Research.</title>
        <authorList>
            <person name="McCartney M.A."/>
            <person name="Auch B."/>
            <person name="Kono T."/>
            <person name="Mallez S."/>
            <person name="Zhang Y."/>
            <person name="Obille A."/>
            <person name="Becker A."/>
            <person name="Abrahante J.E."/>
            <person name="Garbe J."/>
            <person name="Badalamenti J.P."/>
            <person name="Herman A."/>
            <person name="Mangelson H."/>
            <person name="Liachko I."/>
            <person name="Sullivan S."/>
            <person name="Sone E.D."/>
            <person name="Koren S."/>
            <person name="Silverstein K.A.T."/>
            <person name="Beckman K.B."/>
            <person name="Gohl D.M."/>
        </authorList>
    </citation>
    <scope>NUCLEOTIDE SEQUENCE</scope>
    <source>
        <strain evidence="2">Duluth1</strain>
        <tissue evidence="2">Whole animal</tissue>
    </source>
</reference>
<reference evidence="2" key="2">
    <citation type="submission" date="2020-11" db="EMBL/GenBank/DDBJ databases">
        <authorList>
            <person name="McCartney M.A."/>
            <person name="Auch B."/>
            <person name="Kono T."/>
            <person name="Mallez S."/>
            <person name="Becker A."/>
            <person name="Gohl D.M."/>
            <person name="Silverstein K.A.T."/>
            <person name="Koren S."/>
            <person name="Bechman K.B."/>
            <person name="Herman A."/>
            <person name="Abrahante J.E."/>
            <person name="Garbe J."/>
        </authorList>
    </citation>
    <scope>NUCLEOTIDE SEQUENCE</scope>
    <source>
        <strain evidence="2">Duluth1</strain>
        <tissue evidence="2">Whole animal</tissue>
    </source>
</reference>
<dbReference type="EMBL" id="JAIWYP010000003">
    <property type="protein sequence ID" value="KAH3856604.1"/>
    <property type="molecule type" value="Genomic_DNA"/>
</dbReference>
<dbReference type="AlphaFoldDB" id="A0A9D4R6C5"/>
<evidence type="ECO:0000256" key="1">
    <source>
        <dbReference type="SAM" id="Phobius"/>
    </source>
</evidence>
<dbReference type="GO" id="GO:0005261">
    <property type="term" value="F:monoatomic cation channel activity"/>
    <property type="evidence" value="ECO:0007669"/>
    <property type="project" value="TreeGrafter"/>
</dbReference>
<organism evidence="2 3">
    <name type="scientific">Dreissena polymorpha</name>
    <name type="common">Zebra mussel</name>
    <name type="synonym">Mytilus polymorpha</name>
    <dbReference type="NCBI Taxonomy" id="45954"/>
    <lineage>
        <taxon>Eukaryota</taxon>
        <taxon>Metazoa</taxon>
        <taxon>Spiralia</taxon>
        <taxon>Lophotrochozoa</taxon>
        <taxon>Mollusca</taxon>
        <taxon>Bivalvia</taxon>
        <taxon>Autobranchia</taxon>
        <taxon>Heteroconchia</taxon>
        <taxon>Euheterodonta</taxon>
        <taxon>Imparidentia</taxon>
        <taxon>Neoheterodontei</taxon>
        <taxon>Myida</taxon>
        <taxon>Dreissenoidea</taxon>
        <taxon>Dreissenidae</taxon>
        <taxon>Dreissena</taxon>
    </lineage>
</organism>
<feature type="transmembrane region" description="Helical" evidence="1">
    <location>
        <begin position="213"/>
        <end position="230"/>
    </location>
</feature>
<evidence type="ECO:0008006" key="4">
    <source>
        <dbReference type="Google" id="ProtNLM"/>
    </source>
</evidence>
<keyword evidence="1" id="KW-1133">Transmembrane helix</keyword>
<accession>A0A9D4R6C5</accession>
<keyword evidence="3" id="KW-1185">Reference proteome</keyword>
<dbReference type="PANTHER" id="PTHR13800">
    <property type="entry name" value="TRANSIENT RECEPTOR POTENTIAL CATION CHANNEL, SUBFAMILY M, MEMBER 6"/>
    <property type="match status" value="1"/>
</dbReference>
<dbReference type="GO" id="GO:0030001">
    <property type="term" value="P:metal ion transport"/>
    <property type="evidence" value="ECO:0007669"/>
    <property type="project" value="TreeGrafter"/>
</dbReference>
<gene>
    <name evidence="2" type="ORF">DPMN_099196</name>
</gene>